<sequence length="244" mass="29005">MDKLRAMKLREEHLRNMDAFHMDSLLPSKIDYISTSRADYVDHTATAVHNPPSRQTQMDPSLITGHFANNLKVRGGEEKTKTWPQSMDWREDYAQFVKRNKWCNENLYKLFFVCPPVDYRLLENYFKDLRKSIYMYDFSRDTYISKVRQRRSVLGAKAFEGDYLTTYGCYHNRLQDIESLRSHCYPEAPLKNMTLDRFSTNMRKLFTKYNLTTYFDEICAPALLKAKNGIMPSGPIDRYQFRKY</sequence>
<name>A0A6P4I241_DROKI</name>
<evidence type="ECO:0000313" key="2">
    <source>
        <dbReference type="RefSeq" id="XP_017016753.1"/>
    </source>
</evidence>
<dbReference type="AlphaFoldDB" id="A0A6P4I241"/>
<dbReference type="OrthoDB" id="8049495at2759"/>
<protein>
    <submittedName>
        <fullName evidence="2">Uncharacterized protein</fullName>
    </submittedName>
</protein>
<reference evidence="2" key="1">
    <citation type="submission" date="2025-08" db="UniProtKB">
        <authorList>
            <consortium name="RefSeq"/>
        </authorList>
    </citation>
    <scope>IDENTIFICATION</scope>
    <source>
        <strain evidence="2">14028-0561.14</strain>
        <tissue evidence="2">Whole fly</tissue>
    </source>
</reference>
<proteinExistence type="predicted"/>
<accession>A0A6P4I241</accession>
<gene>
    <name evidence="2" type="primary">LOC108070687</name>
</gene>
<evidence type="ECO:0000313" key="1">
    <source>
        <dbReference type="Proteomes" id="UP001652661"/>
    </source>
</evidence>
<dbReference type="RefSeq" id="XP_017016753.1">
    <property type="nucleotide sequence ID" value="XM_017161264.3"/>
</dbReference>
<keyword evidence="1" id="KW-1185">Reference proteome</keyword>
<dbReference type="GeneID" id="108070687"/>
<organism evidence="1 2">
    <name type="scientific">Drosophila kikkawai</name>
    <name type="common">Fruit fly</name>
    <dbReference type="NCBI Taxonomy" id="30033"/>
    <lineage>
        <taxon>Eukaryota</taxon>
        <taxon>Metazoa</taxon>
        <taxon>Ecdysozoa</taxon>
        <taxon>Arthropoda</taxon>
        <taxon>Hexapoda</taxon>
        <taxon>Insecta</taxon>
        <taxon>Pterygota</taxon>
        <taxon>Neoptera</taxon>
        <taxon>Endopterygota</taxon>
        <taxon>Diptera</taxon>
        <taxon>Brachycera</taxon>
        <taxon>Muscomorpha</taxon>
        <taxon>Ephydroidea</taxon>
        <taxon>Drosophilidae</taxon>
        <taxon>Drosophila</taxon>
        <taxon>Sophophora</taxon>
    </lineage>
</organism>
<dbReference type="Proteomes" id="UP001652661">
    <property type="component" value="Chromosome 3R"/>
</dbReference>